<dbReference type="InterPro" id="IPR012899">
    <property type="entry name" value="LTXXQ"/>
</dbReference>
<dbReference type="Pfam" id="PF07813">
    <property type="entry name" value="LTXXQ"/>
    <property type="match status" value="1"/>
</dbReference>
<dbReference type="OrthoDB" id="5569970at2"/>
<dbReference type="RefSeq" id="WP_078790849.1">
    <property type="nucleotide sequence ID" value="NZ_FUWR01000015.1"/>
</dbReference>
<reference evidence="2" key="1">
    <citation type="submission" date="2017-02" db="EMBL/GenBank/DDBJ databases">
        <authorList>
            <person name="Varghese N."/>
            <person name="Submissions S."/>
        </authorList>
    </citation>
    <scope>NUCLEOTIDE SEQUENCE [LARGE SCALE GENOMIC DNA]</scope>
    <source>
        <strain evidence="2">ATCC BAA-34</strain>
    </source>
</reference>
<dbReference type="AlphaFoldDB" id="A0A1T4QY86"/>
<organism evidence="1 2">
    <name type="scientific">Trichlorobacter thiogenes</name>
    <dbReference type="NCBI Taxonomy" id="115783"/>
    <lineage>
        <taxon>Bacteria</taxon>
        <taxon>Pseudomonadati</taxon>
        <taxon>Thermodesulfobacteriota</taxon>
        <taxon>Desulfuromonadia</taxon>
        <taxon>Geobacterales</taxon>
        <taxon>Geobacteraceae</taxon>
        <taxon>Trichlorobacter</taxon>
    </lineage>
</organism>
<proteinExistence type="predicted"/>
<dbReference type="STRING" id="115783.SAMN02745119_02593"/>
<evidence type="ECO:0000313" key="1">
    <source>
        <dbReference type="EMBL" id="SKA08527.1"/>
    </source>
</evidence>
<dbReference type="GO" id="GO:0042597">
    <property type="term" value="C:periplasmic space"/>
    <property type="evidence" value="ECO:0007669"/>
    <property type="project" value="InterPro"/>
</dbReference>
<name>A0A1T4QY86_9BACT</name>
<gene>
    <name evidence="1" type="ORF">SAMN02745119_02593</name>
</gene>
<accession>A0A1T4QY86</accession>
<dbReference type="Proteomes" id="UP000190102">
    <property type="component" value="Unassembled WGS sequence"/>
</dbReference>
<keyword evidence="2" id="KW-1185">Reference proteome</keyword>
<evidence type="ECO:0000313" key="2">
    <source>
        <dbReference type="Proteomes" id="UP000190102"/>
    </source>
</evidence>
<dbReference type="EMBL" id="FUWR01000015">
    <property type="protein sequence ID" value="SKA08527.1"/>
    <property type="molecule type" value="Genomic_DNA"/>
</dbReference>
<sequence length="159" mass="18166">MNQKSYQRVFPTTLIILVAFFSTLMFVNPSPLIAATGKAKAAPMTRTSAVDYAELQIKQLQSSLNITAEQEPLWKDLAVLMRENAKDTDALRKQRAENRTGLNAVERMKFHSQVSESQLNQLKKFIPVFEAFYNSLSDDQKKNADEIFSTGKYRKTKRK</sequence>
<protein>
    <submittedName>
        <fullName evidence="1">LTXXQ motif family protein</fullName>
    </submittedName>
</protein>